<dbReference type="PANTHER" id="PTHR40084">
    <property type="entry name" value="PHOSPHOHYDROLASE, PHP FAMILY"/>
    <property type="match status" value="1"/>
</dbReference>
<reference evidence="1 2" key="1">
    <citation type="journal article" date="2016" name="Nat. Commun.">
        <title>Thousands of microbial genomes shed light on interconnected biogeochemical processes in an aquifer system.</title>
        <authorList>
            <person name="Anantharaman K."/>
            <person name="Brown C.T."/>
            <person name="Hug L.A."/>
            <person name="Sharon I."/>
            <person name="Castelle C.J."/>
            <person name="Probst A.J."/>
            <person name="Thomas B.C."/>
            <person name="Singh A."/>
            <person name="Wilkins M.J."/>
            <person name="Karaoz U."/>
            <person name="Brodie E.L."/>
            <person name="Williams K.H."/>
            <person name="Hubbard S.S."/>
            <person name="Banfield J.F."/>
        </authorList>
    </citation>
    <scope>NUCLEOTIDE SEQUENCE [LARGE SCALE GENOMIC DNA]</scope>
</reference>
<dbReference type="Gene3D" id="3.20.20.140">
    <property type="entry name" value="Metal-dependent hydrolases"/>
    <property type="match status" value="1"/>
</dbReference>
<sequence>MEIIADLEVHSKYARAVSSMMTPPIIAEWADKKGIDLVGTGDFTHPMWLRELEASLEEVGDGIYRIKSQITSHQSRVSFLLTSEVSCIYTHEGKGRRVHLLVYFPTFNDVHAFNKKLVARGANLFSDGRPIIGLTLKQVAEIALSVNKKALIIPAHVWTPWFGFYGHMSGYDSLHEAFGNLEKYIPAMETGLSSDPAMNWRIEELENKRIVSFGDAHSPQKLGREATVFEVEELTYDAIGRALWGRGPEKISYTIEFYPEEGKYHYSGHRKCNVVYSPNEARKQGLTCPVCGRALTMGVMSRVEQLASQEIETTSEIDKNGVRWIKTTRRVGDSLSRRPYVMLVPLLEIIAESLSTSVTSQKADVLYEHMIEKFGDEFSVLLKTPYKDLKVVGERIADAILKVRKGDIVIEPGYDGVFGKVKIWRDDEDKSKPIDQGALF</sequence>
<evidence type="ECO:0000313" key="2">
    <source>
        <dbReference type="Proteomes" id="UP000178419"/>
    </source>
</evidence>
<proteinExistence type="predicted"/>
<gene>
    <name evidence="1" type="ORF">A2714_05715</name>
</gene>
<protein>
    <recommendedName>
        <fullName evidence="3">DNA helicase UvrD</fullName>
    </recommendedName>
</protein>
<name>A0A1F7Y047_9BACT</name>
<dbReference type="PANTHER" id="PTHR40084:SF1">
    <property type="entry name" value="PHOSPHOTRANSFERASE"/>
    <property type="match status" value="1"/>
</dbReference>
<dbReference type="CDD" id="cd19067">
    <property type="entry name" value="PfuEndoQ-like"/>
    <property type="match status" value="1"/>
</dbReference>
<dbReference type="InterPro" id="IPR016195">
    <property type="entry name" value="Pol/histidinol_Pase-like"/>
</dbReference>
<comment type="caution">
    <text evidence="1">The sequence shown here is derived from an EMBL/GenBank/DDBJ whole genome shotgun (WGS) entry which is preliminary data.</text>
</comment>
<accession>A0A1F7Y047</accession>
<dbReference type="EMBL" id="MGGE01000036">
    <property type="protein sequence ID" value="OGM20652.1"/>
    <property type="molecule type" value="Genomic_DNA"/>
</dbReference>
<dbReference type="SUPFAM" id="SSF89550">
    <property type="entry name" value="PHP domain-like"/>
    <property type="match status" value="1"/>
</dbReference>
<dbReference type="AlphaFoldDB" id="A0A1F7Y047"/>
<dbReference type="Proteomes" id="UP000178419">
    <property type="component" value="Unassembled WGS sequence"/>
</dbReference>
<evidence type="ECO:0000313" key="1">
    <source>
        <dbReference type="EMBL" id="OGM20652.1"/>
    </source>
</evidence>
<evidence type="ECO:0008006" key="3">
    <source>
        <dbReference type="Google" id="ProtNLM"/>
    </source>
</evidence>
<organism evidence="1 2">
    <name type="scientific">Candidatus Woesebacteria bacterium RIFCSPHIGHO2_01_FULL_38_9</name>
    <dbReference type="NCBI Taxonomy" id="1802492"/>
    <lineage>
        <taxon>Bacteria</taxon>
        <taxon>Candidatus Woeseibacteriota</taxon>
    </lineage>
</organism>